<keyword evidence="7" id="KW-1185">Reference proteome</keyword>
<dbReference type="InterPro" id="IPR038336">
    <property type="entry name" value="NET_sf"/>
</dbReference>
<dbReference type="PROSITE" id="PS51525">
    <property type="entry name" value="NET"/>
    <property type="match status" value="1"/>
</dbReference>
<dbReference type="SMART" id="SM00297">
    <property type="entry name" value="BROMO"/>
    <property type="match status" value="1"/>
</dbReference>
<reference evidence="6" key="1">
    <citation type="submission" date="2016-10" db="EMBL/GenBank/DDBJ databases">
        <authorList>
            <person name="Benchimol M."/>
            <person name="Almeida L.G."/>
            <person name="Vasconcelos A.T."/>
            <person name="Perreira-Neves A."/>
            <person name="Rosa I.A."/>
            <person name="Tasca T."/>
            <person name="Bogo M.R."/>
            <person name="de Souza W."/>
        </authorList>
    </citation>
    <scope>NUCLEOTIDE SEQUENCE [LARGE SCALE GENOMIC DNA]</scope>
    <source>
        <strain evidence="6">K</strain>
    </source>
</reference>
<protein>
    <submittedName>
        <fullName evidence="6">Bromodomain containing protein</fullName>
    </submittedName>
</protein>
<dbReference type="Pfam" id="PF00439">
    <property type="entry name" value="Bromodomain"/>
    <property type="match status" value="1"/>
</dbReference>
<evidence type="ECO:0000313" key="7">
    <source>
        <dbReference type="Proteomes" id="UP000179807"/>
    </source>
</evidence>
<keyword evidence="1 2" id="KW-0103">Bromodomain</keyword>
<dbReference type="Gene3D" id="1.20.920.10">
    <property type="entry name" value="Bromodomain-like"/>
    <property type="match status" value="1"/>
</dbReference>
<evidence type="ECO:0000256" key="2">
    <source>
        <dbReference type="PROSITE-ProRule" id="PRU00035"/>
    </source>
</evidence>
<feature type="region of interest" description="Disordered" evidence="3">
    <location>
        <begin position="134"/>
        <end position="230"/>
    </location>
</feature>
<dbReference type="PROSITE" id="PS50014">
    <property type="entry name" value="BROMODOMAIN_2"/>
    <property type="match status" value="1"/>
</dbReference>
<dbReference type="InterPro" id="IPR001487">
    <property type="entry name" value="Bromodomain"/>
</dbReference>
<comment type="caution">
    <text evidence="6">The sequence shown here is derived from an EMBL/GenBank/DDBJ whole genome shotgun (WGS) entry which is preliminary data.</text>
</comment>
<dbReference type="PROSITE" id="PS00633">
    <property type="entry name" value="BROMODOMAIN_1"/>
    <property type="match status" value="1"/>
</dbReference>
<dbReference type="VEuPathDB" id="TrichDB:TRFO_26086"/>
<dbReference type="SUPFAM" id="SSF47370">
    <property type="entry name" value="Bromodomain"/>
    <property type="match status" value="1"/>
</dbReference>
<feature type="domain" description="NET" evidence="5">
    <location>
        <begin position="224"/>
        <end position="304"/>
    </location>
</feature>
<dbReference type="GO" id="GO:0000785">
    <property type="term" value="C:chromatin"/>
    <property type="evidence" value="ECO:0007669"/>
    <property type="project" value="TreeGrafter"/>
</dbReference>
<feature type="compositionally biased region" description="Basic and acidic residues" evidence="3">
    <location>
        <begin position="211"/>
        <end position="229"/>
    </location>
</feature>
<evidence type="ECO:0000259" key="5">
    <source>
        <dbReference type="PROSITE" id="PS51525"/>
    </source>
</evidence>
<name>A0A1J4K4Q4_9EUKA</name>
<dbReference type="PANTHER" id="PTHR22880:SF225">
    <property type="entry name" value="BROMODOMAIN-CONTAINING PROTEIN BET-1-RELATED"/>
    <property type="match status" value="1"/>
</dbReference>
<dbReference type="RefSeq" id="XP_068359090.1">
    <property type="nucleotide sequence ID" value="XM_068504737.1"/>
</dbReference>
<gene>
    <name evidence="6" type="ORF">TRFO_26086</name>
</gene>
<evidence type="ECO:0000259" key="4">
    <source>
        <dbReference type="PROSITE" id="PS50014"/>
    </source>
</evidence>
<dbReference type="InterPro" id="IPR050935">
    <property type="entry name" value="Bromo_chromatin_reader"/>
</dbReference>
<organism evidence="6 7">
    <name type="scientific">Tritrichomonas foetus</name>
    <dbReference type="NCBI Taxonomy" id="1144522"/>
    <lineage>
        <taxon>Eukaryota</taxon>
        <taxon>Metamonada</taxon>
        <taxon>Parabasalia</taxon>
        <taxon>Tritrichomonadida</taxon>
        <taxon>Tritrichomonadidae</taxon>
        <taxon>Tritrichomonas</taxon>
    </lineage>
</organism>
<dbReference type="InterPro" id="IPR036427">
    <property type="entry name" value="Bromodomain-like_sf"/>
</dbReference>
<dbReference type="PRINTS" id="PR00503">
    <property type="entry name" value="BROMODOMAIN"/>
</dbReference>
<proteinExistence type="predicted"/>
<dbReference type="AlphaFoldDB" id="A0A1J4K4Q4"/>
<dbReference type="GeneID" id="94839441"/>
<feature type="compositionally biased region" description="Polar residues" evidence="3">
    <location>
        <begin position="168"/>
        <end position="205"/>
    </location>
</feature>
<dbReference type="GO" id="GO:0005634">
    <property type="term" value="C:nucleus"/>
    <property type="evidence" value="ECO:0007669"/>
    <property type="project" value="TreeGrafter"/>
</dbReference>
<dbReference type="EMBL" id="MLAK01000740">
    <property type="protein sequence ID" value="OHT05954.1"/>
    <property type="molecule type" value="Genomic_DNA"/>
</dbReference>
<feature type="domain" description="Bromo" evidence="4">
    <location>
        <begin position="19"/>
        <end position="91"/>
    </location>
</feature>
<dbReference type="Pfam" id="PF17035">
    <property type="entry name" value="BET"/>
    <property type="match status" value="1"/>
</dbReference>
<dbReference type="GO" id="GO:0006338">
    <property type="term" value="P:chromatin remodeling"/>
    <property type="evidence" value="ECO:0007669"/>
    <property type="project" value="TreeGrafter"/>
</dbReference>
<accession>A0A1J4K4Q4</accession>
<dbReference type="InterPro" id="IPR027353">
    <property type="entry name" value="NET_dom"/>
</dbReference>
<dbReference type="Gene3D" id="1.20.1270.220">
    <property type="match status" value="1"/>
</dbReference>
<dbReference type="Proteomes" id="UP000179807">
    <property type="component" value="Unassembled WGS sequence"/>
</dbReference>
<evidence type="ECO:0000256" key="3">
    <source>
        <dbReference type="SAM" id="MobiDB-lite"/>
    </source>
</evidence>
<sequence>MSLSSSQQKRCLEVMDKLCSRRISHMFAQPVDPERDNCPNYFDIVKTPMDLGTVRKKLTAGQYKTVADWKADVNLIWSNSNAYNAKTSLLRCITKDLSDYYHKLTVYLTDSPQNDWAEELNYYTSEFNQIMKDMSDPSHDAIPIPIPNPLPPVGSDRTPSQEKKNKSNPKQRSSSHSSTQKPSVPQLQTAAAGQTTPTNQPIQTRQKSKKNSTDETERNERVIFKEEKKHARPFSKDQLLALSHDINTLEDINQQNILVELIKANEADVKDNGGEVEVDLNTLRSSTLRLLREQVDTFMEENYF</sequence>
<evidence type="ECO:0000313" key="6">
    <source>
        <dbReference type="EMBL" id="OHT05954.1"/>
    </source>
</evidence>
<evidence type="ECO:0000256" key="1">
    <source>
        <dbReference type="ARBA" id="ARBA00023117"/>
    </source>
</evidence>
<dbReference type="OrthoDB" id="21449at2759"/>
<dbReference type="PANTHER" id="PTHR22880">
    <property type="entry name" value="FALZ-RELATED BROMODOMAIN-CONTAINING PROTEINS"/>
    <property type="match status" value="1"/>
</dbReference>
<dbReference type="InterPro" id="IPR018359">
    <property type="entry name" value="Bromodomain_CS"/>
</dbReference>
<dbReference type="GO" id="GO:0006355">
    <property type="term" value="P:regulation of DNA-templated transcription"/>
    <property type="evidence" value="ECO:0007669"/>
    <property type="project" value="TreeGrafter"/>
</dbReference>